<sequence length="96" mass="10420">MYSSKAASQGRIKSDLCNGVGQSYRDLDGSCKIVGLDKPAVSVKELTSLIPISRTTIYEFMKSGDLKATKCGRRTLFLAADIADFLSRLQNGEVGR</sequence>
<dbReference type="RefSeq" id="WP_104675371.1">
    <property type="nucleotide sequence ID" value="NZ_CP012914.1"/>
</dbReference>
<dbReference type="Pfam" id="PF12728">
    <property type="entry name" value="HTH_17"/>
    <property type="match status" value="1"/>
</dbReference>
<evidence type="ECO:0000313" key="4">
    <source>
        <dbReference type="Proteomes" id="UP000298774"/>
    </source>
</evidence>
<proteinExistence type="predicted"/>
<keyword evidence="3" id="KW-0238">DNA-binding</keyword>
<dbReference type="GO" id="GO:0003677">
    <property type="term" value="F:DNA binding"/>
    <property type="evidence" value="ECO:0007669"/>
    <property type="project" value="UniProtKB-KW"/>
</dbReference>
<protein>
    <submittedName>
        <fullName evidence="3">DNA-binding protein</fullName>
    </submittedName>
    <submittedName>
        <fullName evidence="2">Helix-turn-helix domain-containing protein</fullName>
    </submittedName>
</protein>
<evidence type="ECO:0000313" key="3">
    <source>
        <dbReference type="EMBL" id="QCO10185.1"/>
    </source>
</evidence>
<dbReference type="SUPFAM" id="SSF46955">
    <property type="entry name" value="Putative DNA-binding domain"/>
    <property type="match status" value="1"/>
</dbReference>
<keyword evidence="5" id="KW-1185">Reference proteome</keyword>
<evidence type="ECO:0000259" key="1">
    <source>
        <dbReference type="Pfam" id="PF12728"/>
    </source>
</evidence>
<evidence type="ECO:0000313" key="2">
    <source>
        <dbReference type="EMBL" id="MDX5952846.1"/>
    </source>
</evidence>
<gene>
    <name evidence="3" type="ORF">D3868_09825</name>
    <name evidence="2" type="ORF">SIM66_16840</name>
</gene>
<dbReference type="Gene3D" id="1.10.238.160">
    <property type="match status" value="1"/>
</dbReference>
<reference evidence="3 4" key="1">
    <citation type="submission" date="2018-09" db="EMBL/GenBank/DDBJ databases">
        <title>Whole genome based analysis of evolution and adaptive divergence in Indian and Brazilian strains of Azospirillum brasilense.</title>
        <authorList>
            <person name="Singh C."/>
            <person name="Tripathi A.K."/>
        </authorList>
    </citation>
    <scope>NUCLEOTIDE SEQUENCE [LARGE SCALE GENOMIC DNA]</scope>
    <source>
        <strain evidence="3 4">MTCC4038</strain>
    </source>
</reference>
<dbReference type="Proteomes" id="UP000298774">
    <property type="component" value="Chromosome"/>
</dbReference>
<name>A0A4D8QH20_AZOBR</name>
<accession>A0A4D8QH20</accession>
<dbReference type="GeneID" id="56450044"/>
<reference evidence="2 5" key="2">
    <citation type="submission" date="2023-11" db="EMBL/GenBank/DDBJ databases">
        <title>MicrobeMod: A computational toolkit for identifying prokaryotic methylation and restriction-modification with nanopore sequencing.</title>
        <authorList>
            <person name="Crits-Christoph A."/>
            <person name="Kang S.C."/>
            <person name="Lee H."/>
            <person name="Ostrov N."/>
        </authorList>
    </citation>
    <scope>NUCLEOTIDE SEQUENCE [LARGE SCALE GENOMIC DNA]</scope>
    <source>
        <strain evidence="2 5">ATCC 29145</strain>
    </source>
</reference>
<organism evidence="3 4">
    <name type="scientific">Azospirillum brasilense</name>
    <dbReference type="NCBI Taxonomy" id="192"/>
    <lineage>
        <taxon>Bacteria</taxon>
        <taxon>Pseudomonadati</taxon>
        <taxon>Pseudomonadota</taxon>
        <taxon>Alphaproteobacteria</taxon>
        <taxon>Rhodospirillales</taxon>
        <taxon>Azospirillaceae</taxon>
        <taxon>Azospirillum</taxon>
    </lineage>
</organism>
<dbReference type="Proteomes" id="UP001277471">
    <property type="component" value="Unassembled WGS sequence"/>
</dbReference>
<dbReference type="EMBL" id="JAWXYC010000004">
    <property type="protein sequence ID" value="MDX5952846.1"/>
    <property type="molecule type" value="Genomic_DNA"/>
</dbReference>
<evidence type="ECO:0000313" key="5">
    <source>
        <dbReference type="Proteomes" id="UP001277471"/>
    </source>
</evidence>
<dbReference type="InterPro" id="IPR009061">
    <property type="entry name" value="DNA-bd_dom_put_sf"/>
</dbReference>
<dbReference type="AlphaFoldDB" id="A0A4D8QH20"/>
<dbReference type="EMBL" id="CP032339">
    <property type="protein sequence ID" value="QCO10185.1"/>
    <property type="molecule type" value="Genomic_DNA"/>
</dbReference>
<dbReference type="InterPro" id="IPR041657">
    <property type="entry name" value="HTH_17"/>
</dbReference>
<feature type="domain" description="Helix-turn-helix" evidence="1">
    <location>
        <begin position="42"/>
        <end position="88"/>
    </location>
</feature>